<name>A0A0J1B9N3_RHOIS</name>
<accession>A0A0J1B9N3</accession>
<gene>
    <name evidence="1" type="ORF">RISK_004565</name>
</gene>
<dbReference type="Proteomes" id="UP000036367">
    <property type="component" value="Unassembled WGS sequence"/>
</dbReference>
<proteinExistence type="predicted"/>
<dbReference type="RefSeq" id="WP_047815799.1">
    <property type="nucleotide sequence ID" value="NZ_LECT01000038.1"/>
</dbReference>
<comment type="caution">
    <text evidence="1">The sequence shown here is derived from an EMBL/GenBank/DDBJ whole genome shotgun (WGS) entry which is preliminary data.</text>
</comment>
<sequence>MIQTFGQAYQFVLKSKVCTVFGSKNSPYPSLWDNTDLSEDKPKTGGWSPKVMAVWDWKTRIPQTYPAEVFYGKVSGGDAVLMEMQHFREVHYAEAYQPVHELDVLPQEIFELIRLQADYTGPLRKRAIERLACTKSQFDTALKKLQVSLNIVRSNDPKLTNDFWLPMREVHLDIVQQHER</sequence>
<dbReference type="AlphaFoldDB" id="A0A0J1B9N3"/>
<organism evidence="1 2">
    <name type="scientific">Rhodopirellula islandica</name>
    <dbReference type="NCBI Taxonomy" id="595434"/>
    <lineage>
        <taxon>Bacteria</taxon>
        <taxon>Pseudomonadati</taxon>
        <taxon>Planctomycetota</taxon>
        <taxon>Planctomycetia</taxon>
        <taxon>Pirellulales</taxon>
        <taxon>Pirellulaceae</taxon>
        <taxon>Rhodopirellula</taxon>
    </lineage>
</organism>
<dbReference type="STRING" id="595434.RISK_004565"/>
<evidence type="ECO:0000313" key="2">
    <source>
        <dbReference type="Proteomes" id="UP000036367"/>
    </source>
</evidence>
<keyword evidence="2" id="KW-1185">Reference proteome</keyword>
<protein>
    <submittedName>
        <fullName evidence="1">Uncharacterized protein</fullName>
    </submittedName>
</protein>
<dbReference type="Pfam" id="PF24741">
    <property type="entry name" value="AlkZ-rel"/>
    <property type="match status" value="1"/>
</dbReference>
<reference evidence="1" key="1">
    <citation type="submission" date="2015-05" db="EMBL/GenBank/DDBJ databases">
        <title>Permanent draft genome of Rhodopirellula islandicus K833.</title>
        <authorList>
            <person name="Kizina J."/>
            <person name="Richter M."/>
            <person name="Glockner F.O."/>
            <person name="Harder J."/>
        </authorList>
    </citation>
    <scope>NUCLEOTIDE SEQUENCE [LARGE SCALE GENOMIC DNA]</scope>
    <source>
        <strain evidence="1">K833</strain>
    </source>
</reference>
<dbReference type="PATRIC" id="fig|595434.4.peg.4339"/>
<dbReference type="InterPro" id="IPR056298">
    <property type="entry name" value="AlkZ-rel"/>
</dbReference>
<dbReference type="OrthoDB" id="188827at2"/>
<evidence type="ECO:0000313" key="1">
    <source>
        <dbReference type="EMBL" id="KLU03253.1"/>
    </source>
</evidence>
<dbReference type="EMBL" id="LECT01000038">
    <property type="protein sequence ID" value="KLU03253.1"/>
    <property type="molecule type" value="Genomic_DNA"/>
</dbReference>